<dbReference type="AlphaFoldDB" id="A0A813M6P1"/>
<evidence type="ECO:0000256" key="6">
    <source>
        <dbReference type="ARBA" id="ARBA00022989"/>
    </source>
</evidence>
<evidence type="ECO:0000313" key="16">
    <source>
        <dbReference type="Proteomes" id="UP000663879"/>
    </source>
</evidence>
<dbReference type="GO" id="GO:0016560">
    <property type="term" value="P:protein import into peroxisome matrix, docking"/>
    <property type="evidence" value="ECO:0007669"/>
    <property type="project" value="InterPro"/>
</dbReference>
<accession>A0A813M6P1</accession>
<dbReference type="InterPro" id="IPR007223">
    <property type="entry name" value="Peroxin-13_N"/>
</dbReference>
<dbReference type="EMBL" id="CAJNOC010000018">
    <property type="protein sequence ID" value="CAF0706553.1"/>
    <property type="molecule type" value="Genomic_DNA"/>
</dbReference>
<keyword evidence="4" id="KW-0812">Transmembrane</keyword>
<dbReference type="SUPFAM" id="SSF50044">
    <property type="entry name" value="SH3-domain"/>
    <property type="match status" value="1"/>
</dbReference>
<evidence type="ECO:0000256" key="4">
    <source>
        <dbReference type="ARBA" id="ARBA00022692"/>
    </source>
</evidence>
<evidence type="ECO:0000256" key="3">
    <source>
        <dbReference type="ARBA" id="ARBA00022448"/>
    </source>
</evidence>
<evidence type="ECO:0000256" key="2">
    <source>
        <dbReference type="ARBA" id="ARBA00022443"/>
    </source>
</evidence>
<dbReference type="SMART" id="SM00326">
    <property type="entry name" value="SH3"/>
    <property type="match status" value="1"/>
</dbReference>
<dbReference type="PANTHER" id="PTHR19332">
    <property type="entry name" value="PEROXISOMAL MEMBRANE PROTEIN PEX13"/>
    <property type="match status" value="1"/>
</dbReference>
<keyword evidence="8" id="KW-0472">Membrane</keyword>
<evidence type="ECO:0000313" key="15">
    <source>
        <dbReference type="EMBL" id="CAF0706553.1"/>
    </source>
</evidence>
<sequence length="336" mass="37492">MDMSDFNDLRQISNGFSDLNTNNQLTTTVSSQSINPLQQTAPPIPPRTNQPISNTIGSNFSPAPYHTPYSSYNGLNSHNYNYSNPFNASYGSGFGGYNSSNSFLRAAEENSRGAFQSIESVVHAFSAVSAMFESTYYAVFNSFRAVVGVADQFYRLKTHLSGIVSALAAVRVLKFLYRKLLRFLRLGMSVVTNRPIPQDPSDVWNESKILTESERFIKENTKRPTNWPLIMFLAVVLGGPWLIWKILSSIESNKDDTLWMSGSIDHFIAVSEHDYDAVNNDELSFRKGQKIIIAPKEFQPKLRGWLLGSIDGKTAGIMPANYLKIMGKKIGSNSKN</sequence>
<reference evidence="15" key="1">
    <citation type="submission" date="2021-02" db="EMBL/GenBank/DDBJ databases">
        <authorList>
            <person name="Nowell W R."/>
        </authorList>
    </citation>
    <scope>NUCLEOTIDE SEQUENCE</scope>
    <source>
        <strain evidence="15">Ploen Becks lab</strain>
    </source>
</reference>
<keyword evidence="5" id="KW-0653">Protein transport</keyword>
<dbReference type="PROSITE" id="PS50002">
    <property type="entry name" value="SH3"/>
    <property type="match status" value="1"/>
</dbReference>
<evidence type="ECO:0000256" key="12">
    <source>
        <dbReference type="ARBA" id="ARBA00046271"/>
    </source>
</evidence>
<evidence type="ECO:0000256" key="7">
    <source>
        <dbReference type="ARBA" id="ARBA00023010"/>
    </source>
</evidence>
<evidence type="ECO:0000256" key="10">
    <source>
        <dbReference type="ARBA" id="ARBA00029693"/>
    </source>
</evidence>
<keyword evidence="9" id="KW-0576">Peroxisome</keyword>
<dbReference type="PRINTS" id="PR00452">
    <property type="entry name" value="SH3DOMAIN"/>
</dbReference>
<feature type="domain" description="SH3" evidence="14">
    <location>
        <begin position="264"/>
        <end position="328"/>
    </location>
</feature>
<keyword evidence="7" id="KW-0811">Translocation</keyword>
<dbReference type="Pfam" id="PF14604">
    <property type="entry name" value="SH3_9"/>
    <property type="match status" value="1"/>
</dbReference>
<dbReference type="OrthoDB" id="10037838at2759"/>
<dbReference type="PANTHER" id="PTHR19332:SF1">
    <property type="entry name" value="PEROXISOMAL MEMBRANE PROTEIN PEX13"/>
    <property type="match status" value="1"/>
</dbReference>
<evidence type="ECO:0000256" key="8">
    <source>
        <dbReference type="ARBA" id="ARBA00023136"/>
    </source>
</evidence>
<comment type="subcellular location">
    <subcellularLocation>
        <location evidence="12">Peroxisome membrane</location>
    </subcellularLocation>
</comment>
<dbReference type="InterPro" id="IPR035463">
    <property type="entry name" value="Pex13"/>
</dbReference>
<comment type="caution">
    <text evidence="15">The sequence shown here is derived from an EMBL/GenBank/DDBJ whole genome shotgun (WGS) entry which is preliminary data.</text>
</comment>
<dbReference type="Pfam" id="PF04088">
    <property type="entry name" value="Peroxin-13_N"/>
    <property type="match status" value="1"/>
</dbReference>
<dbReference type="Gene3D" id="2.30.30.40">
    <property type="entry name" value="SH3 Domains"/>
    <property type="match status" value="1"/>
</dbReference>
<comment type="similarity">
    <text evidence="1">Belongs to the peroxin-13 family.</text>
</comment>
<dbReference type="Proteomes" id="UP000663879">
    <property type="component" value="Unassembled WGS sequence"/>
</dbReference>
<evidence type="ECO:0000256" key="5">
    <source>
        <dbReference type="ARBA" id="ARBA00022927"/>
    </source>
</evidence>
<gene>
    <name evidence="15" type="ORF">OXX778_LOCUS385</name>
</gene>
<dbReference type="InterPro" id="IPR036028">
    <property type="entry name" value="SH3-like_dom_sf"/>
</dbReference>
<keyword evidence="3" id="KW-0813">Transport</keyword>
<keyword evidence="6" id="KW-1133">Transmembrane helix</keyword>
<dbReference type="CDD" id="cd11864">
    <property type="entry name" value="SH3_PEX13_eumet"/>
    <property type="match status" value="1"/>
</dbReference>
<evidence type="ECO:0000256" key="9">
    <source>
        <dbReference type="ARBA" id="ARBA00023140"/>
    </source>
</evidence>
<keyword evidence="16" id="KW-1185">Reference proteome</keyword>
<organism evidence="15 16">
    <name type="scientific">Brachionus calyciflorus</name>
    <dbReference type="NCBI Taxonomy" id="104777"/>
    <lineage>
        <taxon>Eukaryota</taxon>
        <taxon>Metazoa</taxon>
        <taxon>Spiralia</taxon>
        <taxon>Gnathifera</taxon>
        <taxon>Rotifera</taxon>
        <taxon>Eurotatoria</taxon>
        <taxon>Monogononta</taxon>
        <taxon>Pseudotrocha</taxon>
        <taxon>Ploima</taxon>
        <taxon>Brachionidae</taxon>
        <taxon>Brachionus</taxon>
    </lineage>
</organism>
<dbReference type="GO" id="GO:1990429">
    <property type="term" value="C:peroxisomal importomer complex"/>
    <property type="evidence" value="ECO:0007669"/>
    <property type="project" value="TreeGrafter"/>
</dbReference>
<name>A0A813M6P1_9BILA</name>
<evidence type="ECO:0000256" key="13">
    <source>
        <dbReference type="PROSITE-ProRule" id="PRU00192"/>
    </source>
</evidence>
<keyword evidence="2 13" id="KW-0728">SH3 domain</keyword>
<dbReference type="GO" id="GO:0005778">
    <property type="term" value="C:peroxisomal membrane"/>
    <property type="evidence" value="ECO:0007669"/>
    <property type="project" value="UniProtKB-SubCell"/>
</dbReference>
<evidence type="ECO:0000256" key="1">
    <source>
        <dbReference type="ARBA" id="ARBA00006033"/>
    </source>
</evidence>
<evidence type="ECO:0000259" key="14">
    <source>
        <dbReference type="PROSITE" id="PS50002"/>
    </source>
</evidence>
<proteinExistence type="inferred from homology"/>
<dbReference type="InterPro" id="IPR001452">
    <property type="entry name" value="SH3_domain"/>
</dbReference>
<evidence type="ECO:0000256" key="11">
    <source>
        <dbReference type="ARBA" id="ARBA00034535"/>
    </source>
</evidence>
<protein>
    <recommendedName>
        <fullName evidence="11">Peroxisomal membrane protein PEX13</fullName>
    </recommendedName>
    <alternativeName>
        <fullName evidence="10">Peroxin-13</fullName>
    </alternativeName>
</protein>